<evidence type="ECO:0000259" key="2">
    <source>
        <dbReference type="Pfam" id="PF26409"/>
    </source>
</evidence>
<evidence type="ECO:0000256" key="1">
    <source>
        <dbReference type="SAM" id="Phobius"/>
    </source>
</evidence>
<name>A0A1N7C1V2_9EURY</name>
<dbReference type="EMBL" id="FTNR01000001">
    <property type="protein sequence ID" value="SIR57596.1"/>
    <property type="molecule type" value="Genomic_DNA"/>
</dbReference>
<gene>
    <name evidence="3" type="ORF">SAMN05421752_10167</name>
</gene>
<evidence type="ECO:0000313" key="3">
    <source>
        <dbReference type="EMBL" id="SIR57596.1"/>
    </source>
</evidence>
<feature type="transmembrane region" description="Helical" evidence="1">
    <location>
        <begin position="24"/>
        <end position="46"/>
    </location>
</feature>
<keyword evidence="1" id="KW-1133">Transmembrane helix</keyword>
<feature type="transmembrane region" description="Helical" evidence="1">
    <location>
        <begin position="52"/>
        <end position="71"/>
    </location>
</feature>
<protein>
    <recommendedName>
        <fullName evidence="2">DUF8107 domain-containing protein</fullName>
    </recommendedName>
</protein>
<reference evidence="4" key="1">
    <citation type="submission" date="2017-01" db="EMBL/GenBank/DDBJ databases">
        <authorList>
            <person name="Varghese N."/>
            <person name="Submissions S."/>
        </authorList>
    </citation>
    <scope>NUCLEOTIDE SEQUENCE [LARGE SCALE GENOMIC DNA]</scope>
    <source>
        <strain evidence="4">type strain: HArc-</strain>
    </source>
</reference>
<organism evidence="3 4">
    <name type="scientific">Natronorubrum thiooxidans</name>
    <dbReference type="NCBI Taxonomy" id="308853"/>
    <lineage>
        <taxon>Archaea</taxon>
        <taxon>Methanobacteriati</taxon>
        <taxon>Methanobacteriota</taxon>
        <taxon>Stenosarchaea group</taxon>
        <taxon>Halobacteria</taxon>
        <taxon>Halobacteriales</taxon>
        <taxon>Natrialbaceae</taxon>
        <taxon>Natronorubrum</taxon>
    </lineage>
</organism>
<accession>A0A1N7C1V2</accession>
<evidence type="ECO:0000313" key="4">
    <source>
        <dbReference type="Proteomes" id="UP000185936"/>
    </source>
</evidence>
<dbReference type="OrthoDB" id="214676at2157"/>
<sequence>MADPDADRDGLREGLESSRGDPRVLAVLNALLSVLFAVMIVRGAALVGALEYQTTTVAGVAVALFVLTSVMTRR</sequence>
<dbReference type="Pfam" id="PF26409">
    <property type="entry name" value="DUF8107"/>
    <property type="match status" value="1"/>
</dbReference>
<dbReference type="RefSeq" id="WP_076607199.1">
    <property type="nucleotide sequence ID" value="NZ_FTNR01000001.1"/>
</dbReference>
<keyword evidence="1" id="KW-0472">Membrane</keyword>
<keyword evidence="4" id="KW-1185">Reference proteome</keyword>
<keyword evidence="1" id="KW-0812">Transmembrane</keyword>
<proteinExistence type="predicted"/>
<feature type="domain" description="DUF8107" evidence="2">
    <location>
        <begin position="1"/>
        <end position="73"/>
    </location>
</feature>
<dbReference type="STRING" id="308853.SAMN05421752_10167"/>
<dbReference type="AlphaFoldDB" id="A0A1N7C1V2"/>
<dbReference type="Proteomes" id="UP000185936">
    <property type="component" value="Unassembled WGS sequence"/>
</dbReference>
<dbReference type="InterPro" id="IPR058420">
    <property type="entry name" value="DUF8107"/>
</dbReference>